<dbReference type="SUPFAM" id="SSF82771">
    <property type="entry name" value="GIY-YIG endonuclease"/>
    <property type="match status" value="1"/>
</dbReference>
<accession>A0ABX1ZI48</accession>
<evidence type="ECO:0000313" key="3">
    <source>
        <dbReference type="Proteomes" id="UP000618579"/>
    </source>
</evidence>
<dbReference type="Proteomes" id="UP000618579">
    <property type="component" value="Unassembled WGS sequence"/>
</dbReference>
<organism evidence="2 3">
    <name type="scientific">Paenibacillus planticolens</name>
    <dbReference type="NCBI Taxonomy" id="2654976"/>
    <lineage>
        <taxon>Bacteria</taxon>
        <taxon>Bacillati</taxon>
        <taxon>Bacillota</taxon>
        <taxon>Bacilli</taxon>
        <taxon>Bacillales</taxon>
        <taxon>Paenibacillaceae</taxon>
        <taxon>Paenibacillus</taxon>
    </lineage>
</organism>
<sequence>MAIDVQLPKFNIILFVKPVSNDRCDYENTNAYRKRHDFTLDLLARKGGVYFLLDDSGLLYIGRSNNIRHRISEHLRGQSVTIKKHRCRITRIAVIYEEEQYKQEIYESYAIRRFVPKYNADKKDGGAVGA</sequence>
<comment type="caution">
    <text evidence="2">The sequence shown here is derived from an EMBL/GenBank/DDBJ whole genome shotgun (WGS) entry which is preliminary data.</text>
</comment>
<evidence type="ECO:0000259" key="1">
    <source>
        <dbReference type="PROSITE" id="PS50164"/>
    </source>
</evidence>
<dbReference type="Gene3D" id="3.40.1440.10">
    <property type="entry name" value="GIY-YIG endonuclease"/>
    <property type="match status" value="1"/>
</dbReference>
<dbReference type="InterPro" id="IPR000305">
    <property type="entry name" value="GIY-YIG_endonuc"/>
</dbReference>
<reference evidence="2 3" key="1">
    <citation type="submission" date="2019-10" db="EMBL/GenBank/DDBJ databases">
        <title>Description of Paenibacillus pedi sp. nov.</title>
        <authorList>
            <person name="Carlier A."/>
            <person name="Qi S."/>
        </authorList>
    </citation>
    <scope>NUCLEOTIDE SEQUENCE [LARGE SCALE GENOMIC DNA]</scope>
    <source>
        <strain evidence="2 3">LMG 31457</strain>
    </source>
</reference>
<proteinExistence type="predicted"/>
<keyword evidence="3" id="KW-1185">Reference proteome</keyword>
<feature type="domain" description="GIY-YIG" evidence="1">
    <location>
        <begin position="45"/>
        <end position="120"/>
    </location>
</feature>
<dbReference type="EMBL" id="WHNZ01000004">
    <property type="protein sequence ID" value="NOU98428.1"/>
    <property type="molecule type" value="Genomic_DNA"/>
</dbReference>
<dbReference type="SMART" id="SM00465">
    <property type="entry name" value="GIYc"/>
    <property type="match status" value="1"/>
</dbReference>
<name>A0ABX1ZI48_9BACL</name>
<dbReference type="InterPro" id="IPR035901">
    <property type="entry name" value="GIY-YIG_endonuc_sf"/>
</dbReference>
<protein>
    <recommendedName>
        <fullName evidence="1">GIY-YIG domain-containing protein</fullName>
    </recommendedName>
</protein>
<dbReference type="Pfam" id="PF01541">
    <property type="entry name" value="GIY-YIG"/>
    <property type="match status" value="1"/>
</dbReference>
<dbReference type="PROSITE" id="PS50164">
    <property type="entry name" value="GIY_YIG"/>
    <property type="match status" value="1"/>
</dbReference>
<evidence type="ECO:0000313" key="2">
    <source>
        <dbReference type="EMBL" id="NOU98428.1"/>
    </source>
</evidence>
<gene>
    <name evidence="2" type="ORF">GC097_00105</name>
</gene>
<dbReference type="RefSeq" id="WP_171681324.1">
    <property type="nucleotide sequence ID" value="NZ_WHNZ01000004.1"/>
</dbReference>